<evidence type="ECO:0000256" key="2">
    <source>
        <dbReference type="ARBA" id="ARBA00022448"/>
    </source>
</evidence>
<keyword evidence="6" id="KW-0598">Phosphotransferase system</keyword>
<dbReference type="GO" id="GO:0009401">
    <property type="term" value="P:phosphoenolpyruvate-dependent sugar phosphotransferase system"/>
    <property type="evidence" value="ECO:0007669"/>
    <property type="project" value="UniProtKB-KW"/>
</dbReference>
<keyword evidence="2" id="KW-0813">Transport</keyword>
<dbReference type="Pfam" id="PF00359">
    <property type="entry name" value="PTS_EIIA_2"/>
    <property type="match status" value="1"/>
</dbReference>
<evidence type="ECO:0000256" key="7">
    <source>
        <dbReference type="ARBA" id="ARBA00022777"/>
    </source>
</evidence>
<keyword evidence="4" id="KW-0597">Phosphoprotein</keyword>
<dbReference type="RefSeq" id="WP_056976340.1">
    <property type="nucleotide sequence ID" value="NZ_AYYP01000018.1"/>
</dbReference>
<dbReference type="InterPro" id="IPR016152">
    <property type="entry name" value="PTrfase/Anion_transptr"/>
</dbReference>
<evidence type="ECO:0000313" key="13">
    <source>
        <dbReference type="Proteomes" id="UP000051008"/>
    </source>
</evidence>
<keyword evidence="5" id="KW-0808">Transferase</keyword>
<dbReference type="Gene3D" id="3.40.930.10">
    <property type="entry name" value="Mannitol-specific EII, Chain A"/>
    <property type="match status" value="1"/>
</dbReference>
<evidence type="ECO:0000256" key="10">
    <source>
        <dbReference type="ARBA" id="ARBA00042072"/>
    </source>
</evidence>
<dbReference type="SUPFAM" id="SSF55804">
    <property type="entry name" value="Phoshotransferase/anion transport protein"/>
    <property type="match status" value="1"/>
</dbReference>
<comment type="function">
    <text evidence="8">The phosphoenolpyruvate-dependent sugar phosphotransferase system (sugar PTS), a major carbohydrate active transport system, catalyzes the phosphorylation of incoming sugar substrates concomitantly with their translocation across the cell membrane. The enzyme II UlaABC PTS system is involved in ascorbate transport.</text>
</comment>
<evidence type="ECO:0000256" key="8">
    <source>
        <dbReference type="ARBA" id="ARBA00037387"/>
    </source>
</evidence>
<dbReference type="PATRIC" id="fig|1423718.3.peg.1522"/>
<evidence type="ECO:0000259" key="11">
    <source>
        <dbReference type="PROSITE" id="PS51094"/>
    </source>
</evidence>
<evidence type="ECO:0000313" key="12">
    <source>
        <dbReference type="EMBL" id="KRM65232.1"/>
    </source>
</evidence>
<evidence type="ECO:0000256" key="6">
    <source>
        <dbReference type="ARBA" id="ARBA00022683"/>
    </source>
</evidence>
<evidence type="ECO:0000256" key="3">
    <source>
        <dbReference type="ARBA" id="ARBA00022490"/>
    </source>
</evidence>
<gene>
    <name evidence="12" type="ORF">FC14_GL001458</name>
</gene>
<reference evidence="12 13" key="1">
    <citation type="journal article" date="2015" name="Genome Announc.">
        <title>Expanding the biotechnology potential of lactobacilli through comparative genomics of 213 strains and associated genera.</title>
        <authorList>
            <person name="Sun Z."/>
            <person name="Harris H.M."/>
            <person name="McCann A."/>
            <person name="Guo C."/>
            <person name="Argimon S."/>
            <person name="Zhang W."/>
            <person name="Yang X."/>
            <person name="Jeffery I.B."/>
            <person name="Cooney J.C."/>
            <person name="Kagawa T.F."/>
            <person name="Liu W."/>
            <person name="Song Y."/>
            <person name="Salvetti E."/>
            <person name="Wrobel A."/>
            <person name="Rasinkangas P."/>
            <person name="Parkhill J."/>
            <person name="Rea M.C."/>
            <person name="O'Sullivan O."/>
            <person name="Ritari J."/>
            <person name="Douillard F.P."/>
            <person name="Paul Ross R."/>
            <person name="Yang R."/>
            <person name="Briner A.E."/>
            <person name="Felis G.E."/>
            <person name="de Vos W.M."/>
            <person name="Barrangou R."/>
            <person name="Klaenhammer T.R."/>
            <person name="Caufield P.W."/>
            <person name="Cui Y."/>
            <person name="Zhang H."/>
            <person name="O'Toole P.W."/>
        </authorList>
    </citation>
    <scope>NUCLEOTIDE SEQUENCE [LARGE SCALE GENOMIC DNA]</scope>
    <source>
        <strain evidence="12 13">DSM 20509</strain>
    </source>
</reference>
<dbReference type="InterPro" id="IPR002178">
    <property type="entry name" value="PTS_EIIA_type-2_dom"/>
</dbReference>
<dbReference type="OrthoDB" id="369398at2"/>
<evidence type="ECO:0000256" key="5">
    <source>
        <dbReference type="ARBA" id="ARBA00022679"/>
    </source>
</evidence>
<dbReference type="PROSITE" id="PS51094">
    <property type="entry name" value="PTS_EIIA_TYPE_2"/>
    <property type="match status" value="1"/>
</dbReference>
<accession>A0A0R2ADN6</accession>
<comment type="subcellular location">
    <subcellularLocation>
        <location evidence="1">Cytoplasm</location>
    </subcellularLocation>
</comment>
<proteinExistence type="predicted"/>
<dbReference type="Proteomes" id="UP000051008">
    <property type="component" value="Unassembled WGS sequence"/>
</dbReference>
<dbReference type="PANTHER" id="PTHR36203">
    <property type="entry name" value="ASCORBATE-SPECIFIC PTS SYSTEM EIIA COMPONENT"/>
    <property type="match status" value="1"/>
</dbReference>
<keyword evidence="7" id="KW-0418">Kinase</keyword>
<dbReference type="CDD" id="cd00211">
    <property type="entry name" value="PTS_IIA_fru"/>
    <property type="match status" value="1"/>
</dbReference>
<evidence type="ECO:0000256" key="9">
    <source>
        <dbReference type="ARBA" id="ARBA00041175"/>
    </source>
</evidence>
<dbReference type="AlphaFoldDB" id="A0A0R2ADN6"/>
<dbReference type="PANTHER" id="PTHR36203:SF1">
    <property type="entry name" value="ASCORBATE-SPECIFIC PTS SYSTEM EIIA COMPONENT"/>
    <property type="match status" value="1"/>
</dbReference>
<evidence type="ECO:0000256" key="4">
    <source>
        <dbReference type="ARBA" id="ARBA00022553"/>
    </source>
</evidence>
<evidence type="ECO:0000256" key="1">
    <source>
        <dbReference type="ARBA" id="ARBA00004496"/>
    </source>
</evidence>
<protein>
    <recommendedName>
        <fullName evidence="9">Ascorbate-specific PTS system EIIA component</fullName>
    </recommendedName>
    <alternativeName>
        <fullName evidence="10">Ascorbate-specific phosphotransferase enzyme IIA component</fullName>
    </alternativeName>
</protein>
<keyword evidence="13" id="KW-1185">Reference proteome</keyword>
<sequence>MIKELLSLDNIQLGVDVDNWKEAIEVAAQPLLEKGVITRDYVNAMVESVIKFGAYIVIGPGLALAHARPEDGANELGLSITTLKTPVNFGSVDNDPVKIIFCLAAVDSHSHLDVMQAIVRLLYKPGRIEELSKSETKEELVSKLFNEE</sequence>
<comment type="caution">
    <text evidence="12">The sequence shown here is derived from an EMBL/GenBank/DDBJ whole genome shotgun (WGS) entry which is preliminary data.</text>
</comment>
<name>A0A0R2ADN6_9LACO</name>
<organism evidence="12 13">
    <name type="scientific">Ligilactobacillus agilis DSM 20509</name>
    <dbReference type="NCBI Taxonomy" id="1423718"/>
    <lineage>
        <taxon>Bacteria</taxon>
        <taxon>Bacillati</taxon>
        <taxon>Bacillota</taxon>
        <taxon>Bacilli</taxon>
        <taxon>Lactobacillales</taxon>
        <taxon>Lactobacillaceae</taxon>
        <taxon>Ligilactobacillus</taxon>
    </lineage>
</organism>
<dbReference type="GO" id="GO:0016301">
    <property type="term" value="F:kinase activity"/>
    <property type="evidence" value="ECO:0007669"/>
    <property type="project" value="UniProtKB-KW"/>
</dbReference>
<dbReference type="EMBL" id="AYYP01000018">
    <property type="protein sequence ID" value="KRM65232.1"/>
    <property type="molecule type" value="Genomic_DNA"/>
</dbReference>
<dbReference type="InterPro" id="IPR051351">
    <property type="entry name" value="Ascorbate-PTS_EIIA_comp"/>
</dbReference>
<keyword evidence="3" id="KW-0963">Cytoplasm</keyword>
<dbReference type="GO" id="GO:0005737">
    <property type="term" value="C:cytoplasm"/>
    <property type="evidence" value="ECO:0007669"/>
    <property type="project" value="UniProtKB-SubCell"/>
</dbReference>
<feature type="domain" description="PTS EIIA type-2" evidence="11">
    <location>
        <begin position="4"/>
        <end position="148"/>
    </location>
</feature>